<dbReference type="Gene3D" id="3.90.640.10">
    <property type="entry name" value="Actin, Chain A, domain 4"/>
    <property type="match status" value="1"/>
</dbReference>
<keyword evidence="4" id="KW-0346">Stress response</keyword>
<proteinExistence type="inferred from homology"/>
<dbReference type="InterPro" id="IPR013126">
    <property type="entry name" value="Hsp_70_fam"/>
</dbReference>
<dbReference type="SUPFAM" id="SSF53067">
    <property type="entry name" value="Actin-like ATPase domain"/>
    <property type="match status" value="2"/>
</dbReference>
<comment type="similarity">
    <text evidence="1 6">Belongs to the heat shock protein 70 family.</text>
</comment>
<dbReference type="AlphaFoldDB" id="A0A1L7RQU3"/>
<evidence type="ECO:0000256" key="2">
    <source>
        <dbReference type="ARBA" id="ARBA00022741"/>
    </source>
</evidence>
<keyword evidence="3 6" id="KW-0067">ATP-binding</keyword>
<evidence type="ECO:0000256" key="1">
    <source>
        <dbReference type="ARBA" id="ARBA00007381"/>
    </source>
</evidence>
<sequence length="531" mass="56857">MAARSGSSSTRQTPKRRRASSAPLDLGIDLGTTRTVVARADRGNYPVVGFTDTDGDVHEFFPSLTALTDDGLVHGFAARAAARNGAPLLRSLKRLLSSPAVTAQTPVRLGDASFTVLELLTSFLTTVRAQLTDSGALEGADPGAEDANIAVAVPAHAYGAQRLITLDAFRAAGFHVTAMLNEPSAAGFEYTHRKSATVSSRRTRVLVYDLGGGTFDTSLVDVRGRSHEVLASRGASDLGGDDLDLLLAQLVLDRAGVPEEELTGREQDDLLDECRDAKESMAPQTRRLLITLRGRDVVLPAADFYAAATPLLQRSLDTMAPLIGRLDDGGPDLADIAGIYLVGGGSAFPLVPRLLRERFGRRVHRSPYPGASTAIGLAIAADRNAEVALTDRLSRGFGVFREADAGARTVFDALLTEESVQERADGESGTIITRRYPAVHNIGRYRFVECAGVDASGEPRGRLAPYEDVLFPFDRSLRDAEDLAAVPVRRLGNGPQVEERYDIDGAGLIRVTLTDLSDGYSRTYVLGRRTA</sequence>
<accession>A0A1L7RQU3</accession>
<protein>
    <submittedName>
        <fullName evidence="8">DnaK protein</fullName>
    </submittedName>
</protein>
<evidence type="ECO:0000256" key="7">
    <source>
        <dbReference type="SAM" id="MobiDB-lite"/>
    </source>
</evidence>
<dbReference type="GO" id="GO:0140662">
    <property type="term" value="F:ATP-dependent protein folding chaperone"/>
    <property type="evidence" value="ECO:0007669"/>
    <property type="project" value="InterPro"/>
</dbReference>
<dbReference type="PANTHER" id="PTHR19375">
    <property type="entry name" value="HEAT SHOCK PROTEIN 70KDA"/>
    <property type="match status" value="1"/>
</dbReference>
<evidence type="ECO:0000313" key="8">
    <source>
        <dbReference type="EMBL" id="CED92062.1"/>
    </source>
</evidence>
<dbReference type="PRINTS" id="PR00301">
    <property type="entry name" value="HEATSHOCK70"/>
</dbReference>
<feature type="compositionally biased region" description="Polar residues" evidence="7">
    <location>
        <begin position="1"/>
        <end position="12"/>
    </location>
</feature>
<gene>
    <name evidence="8" type="ORF">AAM4_2230</name>
</gene>
<feature type="region of interest" description="Disordered" evidence="7">
    <location>
        <begin position="1"/>
        <end position="24"/>
    </location>
</feature>
<dbReference type="EMBL" id="LK995530">
    <property type="protein sequence ID" value="CED92062.1"/>
    <property type="molecule type" value="Genomic_DNA"/>
</dbReference>
<dbReference type="GO" id="GO:0005524">
    <property type="term" value="F:ATP binding"/>
    <property type="evidence" value="ECO:0007669"/>
    <property type="project" value="UniProtKB-KW"/>
</dbReference>
<evidence type="ECO:0000256" key="6">
    <source>
        <dbReference type="RuleBase" id="RU003322"/>
    </source>
</evidence>
<dbReference type="Pfam" id="PF00012">
    <property type="entry name" value="HSP70"/>
    <property type="match status" value="1"/>
</dbReference>
<organism evidence="8">
    <name type="scientific">Actinomyces succiniciruminis</name>
    <dbReference type="NCBI Taxonomy" id="1522002"/>
    <lineage>
        <taxon>Bacteria</taxon>
        <taxon>Bacillati</taxon>
        <taxon>Actinomycetota</taxon>
        <taxon>Actinomycetes</taxon>
        <taxon>Actinomycetales</taxon>
        <taxon>Actinomycetaceae</taxon>
        <taxon>Actinomyces</taxon>
    </lineage>
</organism>
<reference evidence="8" key="1">
    <citation type="submission" date="2014-07" db="EMBL/GenBank/DDBJ databases">
        <authorList>
            <person name="Zhang J.E."/>
            <person name="Yang H."/>
            <person name="Guo J."/>
            <person name="Deng Z."/>
            <person name="Luo H."/>
            <person name="Luo M."/>
            <person name="Zhao B."/>
        </authorList>
    </citation>
    <scope>NUCLEOTIDE SEQUENCE</scope>
    <source>
        <strain evidence="8">AM4</strain>
    </source>
</reference>
<evidence type="ECO:0000256" key="3">
    <source>
        <dbReference type="ARBA" id="ARBA00022840"/>
    </source>
</evidence>
<dbReference type="RefSeq" id="WP_210581283.1">
    <property type="nucleotide sequence ID" value="NZ_LK995530.1"/>
</dbReference>
<dbReference type="Gene3D" id="3.30.420.40">
    <property type="match status" value="2"/>
</dbReference>
<name>A0A1L7RQU3_9ACTO</name>
<dbReference type="PROSITE" id="PS00329">
    <property type="entry name" value="HSP70_2"/>
    <property type="match status" value="1"/>
</dbReference>
<evidence type="ECO:0000256" key="4">
    <source>
        <dbReference type="ARBA" id="ARBA00023016"/>
    </source>
</evidence>
<dbReference type="InterPro" id="IPR018181">
    <property type="entry name" value="Heat_shock_70_CS"/>
</dbReference>
<dbReference type="InterPro" id="IPR043129">
    <property type="entry name" value="ATPase_NBD"/>
</dbReference>
<evidence type="ECO:0000256" key="5">
    <source>
        <dbReference type="ARBA" id="ARBA00023186"/>
    </source>
</evidence>
<keyword evidence="2 6" id="KW-0547">Nucleotide-binding</keyword>
<keyword evidence="5" id="KW-0143">Chaperone</keyword>